<dbReference type="PANTHER" id="PTHR35936">
    <property type="entry name" value="MEMBRANE-BOUND LYTIC MUREIN TRANSGLYCOSYLASE F"/>
    <property type="match status" value="1"/>
</dbReference>
<dbReference type="Proteomes" id="UP000193450">
    <property type="component" value="Chromosome"/>
</dbReference>
<evidence type="ECO:0000259" key="3">
    <source>
        <dbReference type="SMART" id="SM00062"/>
    </source>
</evidence>
<accession>A0A1X9NCD4</accession>
<comment type="similarity">
    <text evidence="1">Belongs to the bacterial solute-binding protein 3 family.</text>
</comment>
<sequence>MNKLSTLLRQVSTLALILISTALYSFTALAEPLVVGVNPYYRPLVFKESDKLVGIDPMTAIEVGKVLSREIEFKEMDFEALIPALQSGEIDVIMSGMSVTQERQQVVDFSDAYLEIGQMAIIAMKKISSLSFPAAIFDEGRTVGVEPGTTGETYAKEFLGKSIIKTYADPQKAFAALRSGEIDYYIHDAPTSWKIGQTSEYSDLMPLYRSLTNEQLAWAVKKGNTRLLSDLNKALGQLKEEGKINAIQNHWIPVKVEVN</sequence>
<dbReference type="KEGG" id="osg:BST96_12255"/>
<dbReference type="EMBL" id="CP019343">
    <property type="protein sequence ID" value="ARN74821.1"/>
    <property type="molecule type" value="Genomic_DNA"/>
</dbReference>
<evidence type="ECO:0000256" key="1">
    <source>
        <dbReference type="ARBA" id="ARBA00010333"/>
    </source>
</evidence>
<dbReference type="SMART" id="SM00062">
    <property type="entry name" value="PBPb"/>
    <property type="match status" value="1"/>
</dbReference>
<evidence type="ECO:0000313" key="5">
    <source>
        <dbReference type="Proteomes" id="UP000193450"/>
    </source>
</evidence>
<dbReference type="PANTHER" id="PTHR35936:SF17">
    <property type="entry name" value="ARGININE-BINDING EXTRACELLULAR PROTEIN ARTP"/>
    <property type="match status" value="1"/>
</dbReference>
<keyword evidence="5" id="KW-1185">Reference proteome</keyword>
<protein>
    <recommendedName>
        <fullName evidence="3">Solute-binding protein family 3/N-terminal domain-containing protein</fullName>
    </recommendedName>
</protein>
<organism evidence="4 5">
    <name type="scientific">Oceanicoccus sagamiensis</name>
    <dbReference type="NCBI Taxonomy" id="716816"/>
    <lineage>
        <taxon>Bacteria</taxon>
        <taxon>Pseudomonadati</taxon>
        <taxon>Pseudomonadota</taxon>
        <taxon>Gammaproteobacteria</taxon>
        <taxon>Cellvibrionales</taxon>
        <taxon>Spongiibacteraceae</taxon>
        <taxon>Oceanicoccus</taxon>
    </lineage>
</organism>
<dbReference type="AlphaFoldDB" id="A0A1X9NCD4"/>
<dbReference type="Gene3D" id="3.40.190.10">
    <property type="entry name" value="Periplasmic binding protein-like II"/>
    <property type="match status" value="2"/>
</dbReference>
<dbReference type="CDD" id="cd13530">
    <property type="entry name" value="PBP2_peptides_like"/>
    <property type="match status" value="1"/>
</dbReference>
<dbReference type="SUPFAM" id="SSF53850">
    <property type="entry name" value="Periplasmic binding protein-like II"/>
    <property type="match status" value="1"/>
</dbReference>
<dbReference type="RefSeq" id="WP_085758985.1">
    <property type="nucleotide sequence ID" value="NZ_CP019343.1"/>
</dbReference>
<dbReference type="Pfam" id="PF00497">
    <property type="entry name" value="SBP_bac_3"/>
    <property type="match status" value="1"/>
</dbReference>
<feature type="domain" description="Solute-binding protein family 3/N-terminal" evidence="3">
    <location>
        <begin position="32"/>
        <end position="255"/>
    </location>
</feature>
<reference evidence="4 5" key="1">
    <citation type="submission" date="2016-11" db="EMBL/GenBank/DDBJ databases">
        <title>Trade-off between light-utilization and light-protection in marine flavobacteria.</title>
        <authorList>
            <person name="Kumagai Y."/>
        </authorList>
    </citation>
    <scope>NUCLEOTIDE SEQUENCE [LARGE SCALE GENOMIC DNA]</scope>
    <source>
        <strain evidence="4 5">NBRC 107125</strain>
    </source>
</reference>
<dbReference type="InterPro" id="IPR001638">
    <property type="entry name" value="Solute-binding_3/MltF_N"/>
</dbReference>
<dbReference type="STRING" id="716816.BST96_12255"/>
<evidence type="ECO:0000313" key="4">
    <source>
        <dbReference type="EMBL" id="ARN74821.1"/>
    </source>
</evidence>
<proteinExistence type="inferred from homology"/>
<dbReference type="OrthoDB" id="7708309at2"/>
<evidence type="ECO:0000256" key="2">
    <source>
        <dbReference type="ARBA" id="ARBA00022729"/>
    </source>
</evidence>
<name>A0A1X9NCD4_9GAMM</name>
<keyword evidence="2" id="KW-0732">Signal</keyword>
<gene>
    <name evidence="4" type="ORF">BST96_12255</name>
</gene>